<accession>A0A4R7W552</accession>
<dbReference type="AlphaFoldDB" id="A0A4R7W552"/>
<keyword evidence="4" id="KW-1185">Reference proteome</keyword>
<evidence type="ECO:0000256" key="1">
    <source>
        <dbReference type="SAM" id="MobiDB-lite"/>
    </source>
</evidence>
<sequence>MTVEFLDPRSPAAPAAVTLTPPPRSLEGITIGLVDNSKANAWFLLDWLGERLSASHGVHLVPIRKRVPSDPLTPAQLEELTSQCDLVLTAMGD</sequence>
<reference evidence="3 4" key="1">
    <citation type="submission" date="2019-03" db="EMBL/GenBank/DDBJ databases">
        <title>Genomic Encyclopedia of Archaeal and Bacterial Type Strains, Phase II (KMG-II): from individual species to whole genera.</title>
        <authorList>
            <person name="Goeker M."/>
        </authorList>
    </citation>
    <scope>NUCLEOTIDE SEQUENCE [LARGE SCALE GENOMIC DNA]</scope>
    <source>
        <strain evidence="3 4">DSM 45499</strain>
    </source>
</reference>
<gene>
    <name evidence="3" type="ORF">CLV71_101607</name>
</gene>
<feature type="region of interest" description="Disordered" evidence="1">
    <location>
        <begin position="1"/>
        <end position="21"/>
    </location>
</feature>
<proteinExistence type="predicted"/>
<comment type="caution">
    <text evidence="3">The sequence shown here is derived from an EMBL/GenBank/DDBJ whole genome shotgun (WGS) entry which is preliminary data.</text>
</comment>
<organism evidence="3 4">
    <name type="scientific">Actinophytocola oryzae</name>
    <dbReference type="NCBI Taxonomy" id="502181"/>
    <lineage>
        <taxon>Bacteria</taxon>
        <taxon>Bacillati</taxon>
        <taxon>Actinomycetota</taxon>
        <taxon>Actinomycetes</taxon>
        <taxon>Pseudonocardiales</taxon>
        <taxon>Pseudonocardiaceae</taxon>
    </lineage>
</organism>
<dbReference type="EMBL" id="SOCP01000001">
    <property type="protein sequence ID" value="TDV57734.1"/>
    <property type="molecule type" value="Genomic_DNA"/>
</dbReference>
<dbReference type="Proteomes" id="UP000294927">
    <property type="component" value="Unassembled WGS sequence"/>
</dbReference>
<protein>
    <recommendedName>
        <fullName evidence="2">UGSC-like domain-containing protein</fullName>
    </recommendedName>
</protein>
<evidence type="ECO:0000259" key="2">
    <source>
        <dbReference type="Pfam" id="PF24696"/>
    </source>
</evidence>
<evidence type="ECO:0000313" key="3">
    <source>
        <dbReference type="EMBL" id="TDV57734.1"/>
    </source>
</evidence>
<dbReference type="InterPro" id="IPR057767">
    <property type="entry name" value="UGSC-like_dom"/>
</dbReference>
<name>A0A4R7W552_9PSEU</name>
<feature type="domain" description="UGSC-like" evidence="2">
    <location>
        <begin position="5"/>
        <end position="93"/>
    </location>
</feature>
<evidence type="ECO:0000313" key="4">
    <source>
        <dbReference type="Proteomes" id="UP000294927"/>
    </source>
</evidence>
<dbReference type="OrthoDB" id="2990547at2"/>
<dbReference type="Pfam" id="PF24696">
    <property type="entry name" value="UGSC"/>
    <property type="match status" value="1"/>
</dbReference>